<accession>A0ABS1KT89</accession>
<dbReference type="Gene3D" id="3.10.129.10">
    <property type="entry name" value="Hotdog Thioesterase"/>
    <property type="match status" value="1"/>
</dbReference>
<dbReference type="PANTHER" id="PTHR31793">
    <property type="entry name" value="4-HYDROXYBENZOYL-COA THIOESTERASE FAMILY MEMBER"/>
    <property type="match status" value="1"/>
</dbReference>
<dbReference type="RefSeq" id="WP_202008895.1">
    <property type="nucleotide sequence ID" value="NZ_JAERRB010000003.1"/>
</dbReference>
<proteinExistence type="predicted"/>
<dbReference type="SUPFAM" id="SSF54637">
    <property type="entry name" value="Thioesterase/thiol ester dehydrase-isomerase"/>
    <property type="match status" value="1"/>
</dbReference>
<name>A0ABS1KT89_9BACT</name>
<dbReference type="PANTHER" id="PTHR31793:SF24">
    <property type="entry name" value="LONG-CHAIN ACYL-COA THIOESTERASE FADM"/>
    <property type="match status" value="1"/>
</dbReference>
<dbReference type="EMBL" id="JAERRB010000003">
    <property type="protein sequence ID" value="MBL0741516.1"/>
    <property type="molecule type" value="Genomic_DNA"/>
</dbReference>
<gene>
    <name evidence="1" type="ORF">JI741_09820</name>
</gene>
<dbReference type="Pfam" id="PF13279">
    <property type="entry name" value="4HBT_2"/>
    <property type="match status" value="1"/>
</dbReference>
<reference evidence="1 2" key="1">
    <citation type="submission" date="2021-01" db="EMBL/GenBank/DDBJ databases">
        <title>Chryseolinea sp. Jin1 Genome sequencing and assembly.</title>
        <authorList>
            <person name="Kim I."/>
        </authorList>
    </citation>
    <scope>NUCLEOTIDE SEQUENCE [LARGE SCALE GENOMIC DNA]</scope>
    <source>
        <strain evidence="1 2">Jin1</strain>
    </source>
</reference>
<protein>
    <submittedName>
        <fullName evidence="1">Thioesterase family protein</fullName>
    </submittedName>
</protein>
<organism evidence="1 2">
    <name type="scientific">Chryseolinea lacunae</name>
    <dbReference type="NCBI Taxonomy" id="2801331"/>
    <lineage>
        <taxon>Bacteria</taxon>
        <taxon>Pseudomonadati</taxon>
        <taxon>Bacteroidota</taxon>
        <taxon>Cytophagia</taxon>
        <taxon>Cytophagales</taxon>
        <taxon>Fulvivirgaceae</taxon>
        <taxon>Chryseolinea</taxon>
    </lineage>
</organism>
<evidence type="ECO:0000313" key="2">
    <source>
        <dbReference type="Proteomes" id="UP000613030"/>
    </source>
</evidence>
<keyword evidence="2" id="KW-1185">Reference proteome</keyword>
<dbReference type="CDD" id="cd00586">
    <property type="entry name" value="4HBT"/>
    <property type="match status" value="1"/>
</dbReference>
<dbReference type="InterPro" id="IPR050563">
    <property type="entry name" value="4-hydroxybenzoyl-CoA_TE"/>
</dbReference>
<evidence type="ECO:0000313" key="1">
    <source>
        <dbReference type="EMBL" id="MBL0741516.1"/>
    </source>
</evidence>
<comment type="caution">
    <text evidence="1">The sequence shown here is derived from an EMBL/GenBank/DDBJ whole genome shotgun (WGS) entry which is preliminary data.</text>
</comment>
<sequence>MSSRYSQTIQIRWADIDANRHLRHSAYYDFGATVRMMILSENGLTTEKLEELKMGPVLFREEAIFKREILLEDVITVDVELVKATPDYGRWSIRHNFHKADGTLAAIINIDAAWIDMVKRKLTVPDPFIQKIYENFPKPADFEWVVKKA</sequence>
<dbReference type="InterPro" id="IPR029069">
    <property type="entry name" value="HotDog_dom_sf"/>
</dbReference>
<dbReference type="Proteomes" id="UP000613030">
    <property type="component" value="Unassembled WGS sequence"/>
</dbReference>